<dbReference type="InterPro" id="IPR001841">
    <property type="entry name" value="Znf_RING"/>
</dbReference>
<protein>
    <submittedName>
        <fullName evidence="12">Tripartite motif-containing protein 5</fullName>
    </submittedName>
</protein>
<feature type="non-terminal residue" evidence="12">
    <location>
        <position position="1"/>
    </location>
</feature>
<dbReference type="AlphaFoldDB" id="L8IU38"/>
<dbReference type="SUPFAM" id="SSF57850">
    <property type="entry name" value="RING/U-box"/>
    <property type="match status" value="2"/>
</dbReference>
<dbReference type="Pfam" id="PF13445">
    <property type="entry name" value="zf-RING_UBOX"/>
    <property type="match status" value="2"/>
</dbReference>
<dbReference type="InterPro" id="IPR050143">
    <property type="entry name" value="TRIM/RBCC"/>
</dbReference>
<dbReference type="InterPro" id="IPR001870">
    <property type="entry name" value="B30.2/SPRY"/>
</dbReference>
<organism evidence="12 13">
    <name type="scientific">Bos mutus</name>
    <name type="common">wild yak</name>
    <dbReference type="NCBI Taxonomy" id="72004"/>
    <lineage>
        <taxon>Eukaryota</taxon>
        <taxon>Metazoa</taxon>
        <taxon>Chordata</taxon>
        <taxon>Craniata</taxon>
        <taxon>Vertebrata</taxon>
        <taxon>Euteleostomi</taxon>
        <taxon>Mammalia</taxon>
        <taxon>Eutheria</taxon>
        <taxon>Laurasiatheria</taxon>
        <taxon>Artiodactyla</taxon>
        <taxon>Ruminantia</taxon>
        <taxon>Pecora</taxon>
        <taxon>Bovidae</taxon>
        <taxon>Bovinae</taxon>
        <taxon>Bos</taxon>
    </lineage>
</organism>
<evidence type="ECO:0000259" key="11">
    <source>
        <dbReference type="PROSITE" id="PS50188"/>
    </source>
</evidence>
<sequence>ASLMASGIVGEPQEVTCPICLELLTEPLSLDCGHSFCQACITANNMVSMNDQDEDRRCPVCRISYEPGNLQPNRHVANIVQRLREVKLSPEVEQERNLCLRHGEKLMLFCEEDREVICWLCARSQEHHGHHTFLMEEVAQDYQKKLQEALEKLREKQLEAEELEVTVRADIAAWKDQIQRERQNVKAVFQKLKKNLKYEEVKELQKLKGKEKVGLRNLADSEHVLIQQSQLVRNLISDVEHRLKGSTMEMLQDVNNIMKRSENLTLKKPRTLPKGQRRMCSALDLTDVQRVYNGLTDVQRYWVDEGSHLRCGASFAGTKKQDAAAAAMASGILMNIQEEVTCPICLELLTEPLSLDCGHTFCQACITANNKESIIGQEGKRSCPVCRVSFEPGNLRPNRHVANIVQRLREVKVSPEVEQERNLCAHHGEKLQIFCEQDGKVICWLCERSQEHRGHNTFLMEDIAPEYQKKLQSCLQRLKGKKQEAEDLEIKVREEMSTWKIQIENEIQNVQGKFTQLRQILDSEEMKELRKLKDELGVILKELAESENDLVQEKLLVSNLISDVERHLQGSTMELLQDVNVIIKRSETLALKKPKSFPKEQRRVFRVPDLRQTLHVFNELTDVQRYWVQVTLNSPKSENVVISPDQRQVRYASSDQCYNAYWNDNYEDFGVLGSPVITSGRHYWEVDVSKKSAWILGVCGEKREDIMKLPSKLGNCGNGNCQNVYSRYQPKNGYWVIGLKHYCVYNAFDASSFSDPVILPLSLSVSLHRVGVFLDYEAHTVLFLNVTNHGFPICQFSSCSFPQNIVPYFNPMNCGVPMTLCSPSC</sequence>
<feature type="domain" description="B30.2/SPRY" evidence="11">
    <location>
        <begin position="608"/>
        <end position="825"/>
    </location>
</feature>
<dbReference type="Proteomes" id="UP000011080">
    <property type="component" value="Unassembled WGS sequence"/>
</dbReference>
<feature type="coiled-coil region" evidence="8">
    <location>
        <begin position="136"/>
        <end position="195"/>
    </location>
</feature>
<dbReference type="Gene3D" id="3.30.160.60">
    <property type="entry name" value="Classic Zinc Finger"/>
    <property type="match status" value="2"/>
</dbReference>
<dbReference type="PRINTS" id="PR01407">
    <property type="entry name" value="BUTYPHLNCDUF"/>
</dbReference>
<feature type="domain" description="B box-type" evidence="10">
    <location>
        <begin position="419"/>
        <end position="466"/>
    </location>
</feature>
<feature type="domain" description="B box-type" evidence="10">
    <location>
        <begin position="94"/>
        <end position="136"/>
    </location>
</feature>
<dbReference type="SUPFAM" id="SSF49899">
    <property type="entry name" value="Concanavalin A-like lectins/glucanases"/>
    <property type="match status" value="1"/>
</dbReference>
<keyword evidence="4 7" id="KW-0863">Zinc-finger</keyword>
<dbReference type="PROSITE" id="PS50089">
    <property type="entry name" value="ZF_RING_2"/>
    <property type="match status" value="2"/>
</dbReference>
<dbReference type="FunFam" id="3.30.40.10:FF:000144">
    <property type="entry name" value="Tripartite motif-containing 5 (Predicted)"/>
    <property type="match status" value="2"/>
</dbReference>
<dbReference type="InterPro" id="IPR003879">
    <property type="entry name" value="Butyrophylin_SPRY"/>
</dbReference>
<feature type="domain" description="RING-type" evidence="9">
    <location>
        <begin position="342"/>
        <end position="387"/>
    </location>
</feature>
<dbReference type="InterPro" id="IPR003877">
    <property type="entry name" value="SPRY_dom"/>
</dbReference>
<evidence type="ECO:0000256" key="2">
    <source>
        <dbReference type="ARBA" id="ARBA00022490"/>
    </source>
</evidence>
<evidence type="ECO:0000256" key="1">
    <source>
        <dbReference type="ARBA" id="ARBA00004496"/>
    </source>
</evidence>
<comment type="subcellular location">
    <subcellularLocation>
        <location evidence="1">Cytoplasm</location>
    </subcellularLocation>
</comment>
<dbReference type="PROSITE" id="PS00518">
    <property type="entry name" value="ZF_RING_1"/>
    <property type="match status" value="2"/>
</dbReference>
<dbReference type="InterPro" id="IPR043136">
    <property type="entry name" value="B30.2/SPRY_sf"/>
</dbReference>
<evidence type="ECO:0000313" key="12">
    <source>
        <dbReference type="EMBL" id="ELR58989.1"/>
    </source>
</evidence>
<evidence type="ECO:0000256" key="4">
    <source>
        <dbReference type="ARBA" id="ARBA00022771"/>
    </source>
</evidence>
<keyword evidence="2" id="KW-0963">Cytoplasm</keyword>
<name>L8IU38_9CETA</name>
<evidence type="ECO:0000256" key="6">
    <source>
        <dbReference type="ARBA" id="ARBA00023054"/>
    </source>
</evidence>
<evidence type="ECO:0000259" key="10">
    <source>
        <dbReference type="PROSITE" id="PS50119"/>
    </source>
</evidence>
<dbReference type="CDD" id="cd16591">
    <property type="entry name" value="RING-HC_TRIM5-like_C-IV"/>
    <property type="match status" value="2"/>
</dbReference>
<dbReference type="PROSITE" id="PS50119">
    <property type="entry name" value="ZF_BBOX"/>
    <property type="match status" value="2"/>
</dbReference>
<dbReference type="GO" id="GO:0005737">
    <property type="term" value="C:cytoplasm"/>
    <property type="evidence" value="ECO:0007669"/>
    <property type="project" value="UniProtKB-SubCell"/>
</dbReference>
<gene>
    <name evidence="12" type="ORF">M91_12388</name>
</gene>
<dbReference type="GO" id="GO:0008270">
    <property type="term" value="F:zinc ion binding"/>
    <property type="evidence" value="ECO:0007669"/>
    <property type="project" value="UniProtKB-KW"/>
</dbReference>
<dbReference type="InterPro" id="IPR013083">
    <property type="entry name" value="Znf_RING/FYVE/PHD"/>
</dbReference>
<feature type="domain" description="RING-type" evidence="9">
    <location>
        <begin position="17"/>
        <end position="62"/>
    </location>
</feature>
<dbReference type="InterPro" id="IPR013320">
    <property type="entry name" value="ConA-like_dom_sf"/>
</dbReference>
<dbReference type="InterPro" id="IPR027370">
    <property type="entry name" value="Znf-RING_euk"/>
</dbReference>
<dbReference type="InterPro" id="IPR000315">
    <property type="entry name" value="Znf_B-box"/>
</dbReference>
<dbReference type="PANTHER" id="PTHR24103">
    <property type="entry name" value="E3 UBIQUITIN-PROTEIN LIGASE TRIM"/>
    <property type="match status" value="1"/>
</dbReference>
<evidence type="ECO:0000256" key="5">
    <source>
        <dbReference type="ARBA" id="ARBA00022833"/>
    </source>
</evidence>
<dbReference type="FunFam" id="3.30.160.60:FF:000386">
    <property type="entry name" value="Tripartite motif-containing 5 (Predicted)"/>
    <property type="match status" value="2"/>
</dbReference>
<keyword evidence="5" id="KW-0862">Zinc</keyword>
<keyword evidence="3" id="KW-0479">Metal-binding</keyword>
<evidence type="ECO:0000259" key="9">
    <source>
        <dbReference type="PROSITE" id="PS50089"/>
    </source>
</evidence>
<feature type="coiled-coil region" evidence="8">
    <location>
        <begin position="468"/>
        <end position="498"/>
    </location>
</feature>
<dbReference type="SUPFAM" id="SSF57845">
    <property type="entry name" value="B-box zinc-binding domain"/>
    <property type="match status" value="2"/>
</dbReference>
<dbReference type="Pfam" id="PF00643">
    <property type="entry name" value="zf-B_box"/>
    <property type="match status" value="2"/>
</dbReference>
<evidence type="ECO:0000256" key="8">
    <source>
        <dbReference type="SAM" id="Coils"/>
    </source>
</evidence>
<evidence type="ECO:0000256" key="3">
    <source>
        <dbReference type="ARBA" id="ARBA00022723"/>
    </source>
</evidence>
<dbReference type="CDD" id="cd15822">
    <property type="entry name" value="SPRY_PRY_TRIM5"/>
    <property type="match status" value="1"/>
</dbReference>
<dbReference type="SMART" id="SM00184">
    <property type="entry name" value="RING"/>
    <property type="match status" value="2"/>
</dbReference>
<dbReference type="Pfam" id="PF00622">
    <property type="entry name" value="SPRY"/>
    <property type="match status" value="1"/>
</dbReference>
<evidence type="ECO:0000256" key="7">
    <source>
        <dbReference type="PROSITE-ProRule" id="PRU00024"/>
    </source>
</evidence>
<keyword evidence="6 8" id="KW-0175">Coiled coil</keyword>
<dbReference type="PROSITE" id="PS50188">
    <property type="entry name" value="B302_SPRY"/>
    <property type="match status" value="1"/>
</dbReference>
<accession>L8IU38</accession>
<dbReference type="Gene3D" id="2.60.120.920">
    <property type="match status" value="1"/>
</dbReference>
<reference evidence="12 13" key="1">
    <citation type="journal article" date="2012" name="Nat. Genet.">
        <title>The yak genome and adaptation to life at high altitude.</title>
        <authorList>
            <person name="Qiu Q."/>
            <person name="Zhang G."/>
            <person name="Ma T."/>
            <person name="Qian W."/>
            <person name="Wang J."/>
            <person name="Ye Z."/>
            <person name="Cao C."/>
            <person name="Hu Q."/>
            <person name="Kim J."/>
            <person name="Larkin D.M."/>
            <person name="Auvil L."/>
            <person name="Capitanu B."/>
            <person name="Ma J."/>
            <person name="Lewin H.A."/>
            <person name="Qian X."/>
            <person name="Lang Y."/>
            <person name="Zhou R."/>
            <person name="Wang L."/>
            <person name="Wang K."/>
            <person name="Xia J."/>
            <person name="Liao S."/>
            <person name="Pan S."/>
            <person name="Lu X."/>
            <person name="Hou H."/>
            <person name="Wang Y."/>
            <person name="Zang X."/>
            <person name="Yin Y."/>
            <person name="Ma H."/>
            <person name="Zhang J."/>
            <person name="Wang Z."/>
            <person name="Zhang Y."/>
            <person name="Zhang D."/>
            <person name="Yonezawa T."/>
            <person name="Hasegawa M."/>
            <person name="Zhong Y."/>
            <person name="Liu W."/>
            <person name="Zhang Y."/>
            <person name="Huang Z."/>
            <person name="Zhang S."/>
            <person name="Long R."/>
            <person name="Yang H."/>
            <person name="Wang J."/>
            <person name="Lenstra J.A."/>
            <person name="Cooper D.N."/>
            <person name="Wu Y."/>
            <person name="Wang J."/>
            <person name="Shi P."/>
            <person name="Wang J."/>
            <person name="Liu J."/>
        </authorList>
    </citation>
    <scope>NUCLEOTIDE SEQUENCE [LARGE SCALE GENOMIC DNA]</scope>
    <source>
        <strain evidence="13">yakQH1</strain>
    </source>
</reference>
<dbReference type="STRING" id="72004.ENSBMUP00000024961"/>
<dbReference type="CDD" id="cd19761">
    <property type="entry name" value="Bbox2_TRIM5-like"/>
    <property type="match status" value="2"/>
</dbReference>
<dbReference type="InterPro" id="IPR017907">
    <property type="entry name" value="Znf_RING_CS"/>
</dbReference>
<dbReference type="SMART" id="SM00336">
    <property type="entry name" value="BBOX"/>
    <property type="match status" value="2"/>
</dbReference>
<proteinExistence type="predicted"/>
<dbReference type="EMBL" id="JH880777">
    <property type="protein sequence ID" value="ELR58989.1"/>
    <property type="molecule type" value="Genomic_DNA"/>
</dbReference>
<dbReference type="SMART" id="SM00449">
    <property type="entry name" value="SPRY"/>
    <property type="match status" value="1"/>
</dbReference>
<dbReference type="Gene3D" id="3.30.40.10">
    <property type="entry name" value="Zinc/RING finger domain, C3HC4 (zinc finger)"/>
    <property type="match status" value="2"/>
</dbReference>
<evidence type="ECO:0000313" key="13">
    <source>
        <dbReference type="Proteomes" id="UP000011080"/>
    </source>
</evidence>